<dbReference type="GO" id="GO:0048312">
    <property type="term" value="P:intracellular distribution of mitochondria"/>
    <property type="evidence" value="ECO:0007669"/>
    <property type="project" value="TreeGrafter"/>
</dbReference>
<reference evidence="7" key="1">
    <citation type="submission" date="2025-08" db="UniProtKB">
        <authorList>
            <consortium name="Ensembl"/>
        </authorList>
    </citation>
    <scope>IDENTIFICATION</scope>
</reference>
<feature type="region of interest" description="Disordered" evidence="5">
    <location>
        <begin position="633"/>
        <end position="663"/>
    </location>
</feature>
<dbReference type="HAMAP" id="MF_03013">
    <property type="entry name" value="CLU"/>
    <property type="match status" value="1"/>
</dbReference>
<dbReference type="AlphaFoldDB" id="A0A8D2PQN0"/>
<dbReference type="Pfam" id="PF13236">
    <property type="entry name" value="CLU"/>
    <property type="match status" value="1"/>
</dbReference>
<feature type="region of interest" description="Disordered" evidence="5">
    <location>
        <begin position="163"/>
        <end position="187"/>
    </location>
</feature>
<dbReference type="Proteomes" id="UP000694401">
    <property type="component" value="Unassembled WGS sequence"/>
</dbReference>
<feature type="region of interest" description="Disordered" evidence="5">
    <location>
        <begin position="1"/>
        <end position="33"/>
    </location>
</feature>
<feature type="compositionally biased region" description="Basic and acidic residues" evidence="5">
    <location>
        <begin position="650"/>
        <end position="663"/>
    </location>
</feature>
<accession>A0A8D2PQN0</accession>
<evidence type="ECO:0000256" key="5">
    <source>
        <dbReference type="SAM" id="MobiDB-lite"/>
    </source>
</evidence>
<keyword evidence="3" id="KW-0802">TPR repeat</keyword>
<dbReference type="PROSITE" id="PS51823">
    <property type="entry name" value="CLU"/>
    <property type="match status" value="1"/>
</dbReference>
<dbReference type="InterPro" id="IPR023231">
    <property type="entry name" value="GSKIP_dom_sf"/>
</dbReference>
<evidence type="ECO:0000313" key="7">
    <source>
        <dbReference type="Ensembl" id="ENSZLMP00000015992.1"/>
    </source>
</evidence>
<comment type="similarity">
    <text evidence="4">Belongs to the CLU family.</text>
</comment>
<evidence type="ECO:0000259" key="6">
    <source>
        <dbReference type="PROSITE" id="PS51823"/>
    </source>
</evidence>
<name>A0A8D2PQN0_ZOSLA</name>
<evidence type="ECO:0000256" key="1">
    <source>
        <dbReference type="ARBA" id="ARBA00022490"/>
    </source>
</evidence>
<evidence type="ECO:0000256" key="3">
    <source>
        <dbReference type="ARBA" id="ARBA00022803"/>
    </source>
</evidence>
<dbReference type="Pfam" id="PF12807">
    <property type="entry name" value="eIF3_p135"/>
    <property type="match status" value="1"/>
</dbReference>
<proteinExistence type="inferred from homology"/>
<dbReference type="SUPFAM" id="SSF48452">
    <property type="entry name" value="TPR-like"/>
    <property type="match status" value="2"/>
</dbReference>
<dbReference type="Pfam" id="PF13424">
    <property type="entry name" value="TPR_12"/>
    <property type="match status" value="2"/>
</dbReference>
<dbReference type="PANTHER" id="PTHR12601">
    <property type="entry name" value="EUKARYOTIC TRANSLATION INITIATION FACTOR 3 SUBUNIT EIF-3"/>
    <property type="match status" value="1"/>
</dbReference>
<dbReference type="GO" id="GO:0007005">
    <property type="term" value="P:mitochondrion organization"/>
    <property type="evidence" value="ECO:0007669"/>
    <property type="project" value="UniProtKB-UniRule"/>
</dbReference>
<evidence type="ECO:0000256" key="2">
    <source>
        <dbReference type="ARBA" id="ARBA00022737"/>
    </source>
</evidence>
<dbReference type="Gene3D" id="3.30.2280.10">
    <property type="entry name" value="Hypothetical protein (hspc210)"/>
    <property type="match status" value="1"/>
</dbReference>
<keyword evidence="2" id="KW-0677">Repeat</keyword>
<dbReference type="CDD" id="cd15466">
    <property type="entry name" value="CLU-central"/>
    <property type="match status" value="1"/>
</dbReference>
<sequence length="1261" mass="141845">MNGSGPHDSLKGEKEAKQNGHEEADPGEDGNDQEVIVIQDTGFTVKICAPGIEPFSLQVSPQEMVQEIHQVLMDREDTCHRTCFSLQLDGNVLDNFAELKTIEGLQEGSLLKVVEEPYTVREARIHVRHIRDLLKSLDPSDAFNGVDCNSLSFLSVFTEGDLGDSGKRKKKGTEMEQIDCTPPEHILPGSKERPLCALQPQNRDWKPLQCLKVLTMSGWNPPPGNRKMHGDLMYLYVITVEDRHVSITASTRGFYLNQSTAYNFNPKPANPSFLSHSLVELLNQISPTFKKNFSALQKKRVQRHPFERIATPFQVYSWTAPQAEHAMDCVRAEDAYTSRLGYEEHIPGQTRDWNEELQTTRELPRKNLPERLLRERAIFKVHSDFTAAATRGAMAVIDGNVMAINPSEETKMQMFIWNNIFFSLGFDVRDHYKDFGGDVAAYVAPTNDLNGVRTYNAVDVEGLYTLGTVVVDYRGYRVTAQSIIPGILEREQEQSVIYGSIDFGKTVVSHPKYLELLEKTSRPLKIQKHKVLNDKNEEVELCSSVECKGIIGNDGRHYILDLLRTFPPDLNFLPVEGEEMPEECKKMGFPKQHRHKLCCLRQELVDAFVEHRYLLFMKLAALQLMQQKANKQENSATLENDASAENGTAESERPESEDGKIEDGVTGLDQVKELAETIASDDGTVDPKSREVIRNACKAVGSISDTSFDIRFNPDIFSPGTCAQSWDQPAADKNCSVAKSVAGCCFAGHGAGLCVKHREAEGRKQQWAAVLELPSAASQLELITRSAKHIFKTYLQGVELSGLSAAISHFLNCFLSSFPNPIAHLPADELVSKKKNKKRKNRNLGNADNTAWASMTPQELWKNICSEAKNYFDFSLECENADQAAEVYNLQKITLLREISLKTGVQEYNFDNRHKPTFTEEDILNIFPVVKHVNPKASDAFHFFQSGQAKVQQGFLKEGCELINEALNLFNNVYGAMHVEICACLRLLARLNYIMGDYSEALSNQQKAVLMSERVLGIEHPNTIQEYMHLALYCFANSQLSTALNLLYRARYLMLLVFGEDHPEMALLDNNIGLVLHGVMEYDLSLRFLENALAISSKYHGSKSLKVALSHHLVARVYESKAEFRSALQHEKEGYTIYKNQLGEHHEKTKESSEYLKYLTQQAVALQRTMNEIYKNGSNANIMPLKFTAPSMASVLEQLNIINGILFIPLSQKDLENLKAEVQRRQQLQESMKSGEQLEAEDKAVEEKEAEPTALGAAPPF</sequence>
<feature type="compositionally biased region" description="Polar residues" evidence="5">
    <location>
        <begin position="633"/>
        <end position="649"/>
    </location>
</feature>
<protein>
    <recommendedName>
        <fullName evidence="4">Clustered mitochondria protein homolog</fullName>
    </recommendedName>
</protein>
<dbReference type="GO" id="GO:0005737">
    <property type="term" value="C:cytoplasm"/>
    <property type="evidence" value="ECO:0007669"/>
    <property type="project" value="UniProtKB-SubCell"/>
</dbReference>
<dbReference type="FunFam" id="3.30.2280.10:FF:000001">
    <property type="entry name" value="Clustered mitochondria (CluA/CLU1) homolog"/>
    <property type="match status" value="1"/>
</dbReference>
<evidence type="ECO:0000256" key="4">
    <source>
        <dbReference type="HAMAP-Rule" id="MF_03013"/>
    </source>
</evidence>
<dbReference type="InterPro" id="IPR027523">
    <property type="entry name" value="CLU_prot"/>
</dbReference>
<dbReference type="Pfam" id="PF15044">
    <property type="entry name" value="CLU_N"/>
    <property type="match status" value="1"/>
</dbReference>
<keyword evidence="8" id="KW-1185">Reference proteome</keyword>
<dbReference type="InterPro" id="IPR025697">
    <property type="entry name" value="CLU_dom"/>
</dbReference>
<dbReference type="InterPro" id="IPR011990">
    <property type="entry name" value="TPR-like_helical_dom_sf"/>
</dbReference>
<dbReference type="Ensembl" id="ENSZLMT00000016434.1">
    <property type="protein sequence ID" value="ENSZLMP00000015992.1"/>
    <property type="gene ID" value="ENSZLMG00000011037.1"/>
</dbReference>
<keyword evidence="4" id="KW-0694">RNA-binding</keyword>
<dbReference type="FunFam" id="1.25.40.10:FF:000088">
    <property type="entry name" value="Clustered mitochondria (CluA/CLU1) homolog"/>
    <property type="match status" value="1"/>
</dbReference>
<dbReference type="InterPro" id="IPR028275">
    <property type="entry name" value="CLU_N"/>
</dbReference>
<keyword evidence="1 4" id="KW-0963">Cytoplasm</keyword>
<comment type="subcellular location">
    <subcellularLocation>
        <location evidence="4">Cytoplasm</location>
    </subcellularLocation>
    <subcellularLocation>
        <location evidence="4">Cytoplasmic granule</location>
    </subcellularLocation>
</comment>
<dbReference type="InterPro" id="IPR033646">
    <property type="entry name" value="CLU-central"/>
</dbReference>
<dbReference type="GO" id="GO:0003729">
    <property type="term" value="F:mRNA binding"/>
    <property type="evidence" value="ECO:0007669"/>
    <property type="project" value="TreeGrafter"/>
</dbReference>
<feature type="domain" description="Clu" evidence="6">
    <location>
        <begin position="331"/>
        <end position="573"/>
    </location>
</feature>
<dbReference type="Gene3D" id="1.25.40.10">
    <property type="entry name" value="Tetratricopeptide repeat domain"/>
    <property type="match status" value="1"/>
</dbReference>
<feature type="compositionally biased region" description="Basic and acidic residues" evidence="5">
    <location>
        <begin position="8"/>
        <end position="24"/>
    </location>
</feature>
<reference evidence="7" key="2">
    <citation type="submission" date="2025-09" db="UniProtKB">
        <authorList>
            <consortium name="Ensembl"/>
        </authorList>
    </citation>
    <scope>IDENTIFICATION</scope>
</reference>
<evidence type="ECO:0000313" key="8">
    <source>
        <dbReference type="Proteomes" id="UP000694401"/>
    </source>
</evidence>
<dbReference type="SUPFAM" id="SSF103107">
    <property type="entry name" value="Hypothetical protein c14orf129, hspc210"/>
    <property type="match status" value="1"/>
</dbReference>
<comment type="function">
    <text evidence="4">mRNA-binding protein involved in proper cytoplasmic distribution of mitochondria. Specifically binds mRNAs of nuclear-encoded mitochondrial proteins in the cytoplasm and regulates transport or translation of these transcripts close to mitochondria, playing a role in mitochondrial biogenesis.</text>
</comment>
<feature type="region of interest" description="Disordered" evidence="5">
    <location>
        <begin position="1229"/>
        <end position="1261"/>
    </location>
</feature>
<dbReference type="PANTHER" id="PTHR12601:SF6">
    <property type="entry name" value="CLUSTERED MITOCHONDRIA PROTEIN HOMOLOG"/>
    <property type="match status" value="1"/>
</dbReference>
<feature type="compositionally biased region" description="Basic and acidic residues" evidence="5">
    <location>
        <begin position="1240"/>
        <end position="1251"/>
    </location>
</feature>
<organism evidence="7 8">
    <name type="scientific">Zosterops lateralis melanops</name>
    <dbReference type="NCBI Taxonomy" id="1220523"/>
    <lineage>
        <taxon>Eukaryota</taxon>
        <taxon>Metazoa</taxon>
        <taxon>Chordata</taxon>
        <taxon>Craniata</taxon>
        <taxon>Vertebrata</taxon>
        <taxon>Euteleostomi</taxon>
        <taxon>Archelosauria</taxon>
        <taxon>Archosauria</taxon>
        <taxon>Dinosauria</taxon>
        <taxon>Saurischia</taxon>
        <taxon>Theropoda</taxon>
        <taxon>Coelurosauria</taxon>
        <taxon>Aves</taxon>
        <taxon>Neognathae</taxon>
        <taxon>Neoaves</taxon>
        <taxon>Telluraves</taxon>
        <taxon>Australaves</taxon>
        <taxon>Passeriformes</taxon>
        <taxon>Sylvioidea</taxon>
        <taxon>Zosteropidae</taxon>
        <taxon>Zosterops</taxon>
    </lineage>
</organism>